<reference evidence="2 3" key="1">
    <citation type="submission" date="2024-06" db="EMBL/GenBank/DDBJ databases">
        <title>Genomic Encyclopedia of Type Strains, Phase IV (KMG-IV): sequencing the most valuable type-strain genomes for metagenomic binning, comparative biology and taxonomic classification.</title>
        <authorList>
            <person name="Goeker M."/>
        </authorList>
    </citation>
    <scope>NUCLEOTIDE SEQUENCE [LARGE SCALE GENOMIC DNA]</scope>
    <source>
        <strain evidence="2 3">DSM 29388</strain>
    </source>
</reference>
<accession>A0ABV2LTC6</accession>
<dbReference type="RefSeq" id="WP_354508450.1">
    <property type="nucleotide sequence ID" value="NZ_JBEPMO010000006.1"/>
</dbReference>
<evidence type="ECO:0000313" key="2">
    <source>
        <dbReference type="EMBL" id="MET3731824.1"/>
    </source>
</evidence>
<dbReference type="Gene3D" id="3.20.20.370">
    <property type="entry name" value="Glycoside hydrolase/deacetylase"/>
    <property type="match status" value="1"/>
</dbReference>
<dbReference type="Pfam" id="PF01522">
    <property type="entry name" value="Polysacc_deac_1"/>
    <property type="match status" value="1"/>
</dbReference>
<dbReference type="SUPFAM" id="SSF88713">
    <property type="entry name" value="Glycoside hydrolase/deacetylase"/>
    <property type="match status" value="1"/>
</dbReference>
<comment type="caution">
    <text evidence="2">The sequence shown here is derived from an EMBL/GenBank/DDBJ whole genome shotgun (WGS) entry which is preliminary data.</text>
</comment>
<dbReference type="CDD" id="cd10929">
    <property type="entry name" value="CE4_u5"/>
    <property type="match status" value="1"/>
</dbReference>
<evidence type="ECO:0000259" key="1">
    <source>
        <dbReference type="Pfam" id="PF01522"/>
    </source>
</evidence>
<sequence>MRMGKESQGLFVISLDFELFWGIRDKFSFQEYGPNVLGVWEVIPKMLDLFAKYDVHATFATVGAMFAENLQELNQFLPKLNPSYQDQNLSPYNGYIDASTQHNPNYYFGKKLMEMVQKDGRHEIGTHTFSHYYGLEDGQTKEEFESDLQAAIKIAKSMGIDLKSFVFPRHQINPDYLDVFPKNGIEIYRETEKAWFHSAAKGSDEGILKRAIRYLDYFICLGNQHCQDLAEVKKDKLYRVRASRWLRPYKESESKFDRLKIRRIKNQMTHAAKKGKIFHLWFHPHDIGINQEINFQMLEEILKHFEELRQKYQMKACHMAEVVELYKEKYER</sequence>
<dbReference type="InterPro" id="IPR002509">
    <property type="entry name" value="NODB_dom"/>
</dbReference>
<feature type="domain" description="NodB homology" evidence="1">
    <location>
        <begin position="41"/>
        <end position="186"/>
    </location>
</feature>
<protein>
    <submittedName>
        <fullName evidence="2">Peptidoglycan/xylan/chitin deacetylase (PgdA/CDA1 family)</fullName>
    </submittedName>
</protein>
<proteinExistence type="predicted"/>
<dbReference type="EMBL" id="JBEPMO010000006">
    <property type="protein sequence ID" value="MET3731824.1"/>
    <property type="molecule type" value="Genomic_DNA"/>
</dbReference>
<organism evidence="2 3">
    <name type="scientific">Moheibacter stercoris</name>
    <dbReference type="NCBI Taxonomy" id="1628251"/>
    <lineage>
        <taxon>Bacteria</taxon>
        <taxon>Pseudomonadati</taxon>
        <taxon>Bacteroidota</taxon>
        <taxon>Flavobacteriia</taxon>
        <taxon>Flavobacteriales</taxon>
        <taxon>Weeksellaceae</taxon>
        <taxon>Moheibacter</taxon>
    </lineage>
</organism>
<evidence type="ECO:0000313" key="3">
    <source>
        <dbReference type="Proteomes" id="UP001549146"/>
    </source>
</evidence>
<gene>
    <name evidence="2" type="ORF">ABID46_001405</name>
</gene>
<dbReference type="Proteomes" id="UP001549146">
    <property type="component" value="Unassembled WGS sequence"/>
</dbReference>
<keyword evidence="3" id="KW-1185">Reference proteome</keyword>
<dbReference type="InterPro" id="IPR011330">
    <property type="entry name" value="Glyco_hydro/deAcase_b/a-brl"/>
</dbReference>
<name>A0ABV2LTC6_9FLAO</name>